<dbReference type="Gene3D" id="1.10.3290.10">
    <property type="entry name" value="Fido-like domain"/>
    <property type="match status" value="1"/>
</dbReference>
<gene>
    <name evidence="4" type="ORF">FDK13_23880</name>
</gene>
<reference evidence="4 5" key="1">
    <citation type="submission" date="2019-05" db="EMBL/GenBank/DDBJ databases">
        <title>Dyadobacter AR-3-8 sp. nov., isolated from arctic soil.</title>
        <authorList>
            <person name="Chaudhary D.K."/>
        </authorList>
    </citation>
    <scope>NUCLEOTIDE SEQUENCE [LARGE SCALE GENOMIC DNA]</scope>
    <source>
        <strain evidence="4 5">AR-3-8</strain>
    </source>
</reference>
<dbReference type="InterPro" id="IPR003812">
    <property type="entry name" value="Fido"/>
</dbReference>
<dbReference type="Gene3D" id="1.10.10.10">
    <property type="entry name" value="Winged helix-like DNA-binding domain superfamily/Winged helix DNA-binding domain"/>
    <property type="match status" value="1"/>
</dbReference>
<dbReference type="Pfam" id="PF13776">
    <property type="entry name" value="DUF4172"/>
    <property type="match status" value="1"/>
</dbReference>
<keyword evidence="2" id="KW-0067">ATP-binding</keyword>
<evidence type="ECO:0000256" key="1">
    <source>
        <dbReference type="PIRSR" id="PIRSR640198-1"/>
    </source>
</evidence>
<proteinExistence type="predicted"/>
<feature type="domain" description="Fido" evidence="3">
    <location>
        <begin position="113"/>
        <end position="269"/>
    </location>
</feature>
<sequence>MYNWQRPQWPDFVYNLSDSEDLLLSFAEETGNIAGILQVSPESVKTENLLDIMVAEAIKTSEIEGEFISRIDVVSSIRNNLGLNISPQFVKDKRALGLSALMIDVRKTYADLLTEEKLFEWHIMLLGQNQSINSGKWRKGTSPMQVISGTVGKEKIHFEAPPSAQLPQEMKRFIQWFNETAPGGSNEIRKAPVRSAIAHLFFESIHPFEDGNGRIGRVLAEKSLSQTMGRPVILSLSRKIETDRKAYYNALENAQHSTDITAWIHYFTQTLLDAQIEAKKLLNFTLQKTNFFDQFKNIFNERQAKAIRKMLEPGPDGFQGGMTAKKYMSITKTSKATATRDLQNLVEIRALKVGGGGRNVSYSLPI</sequence>
<dbReference type="InterPro" id="IPR036597">
    <property type="entry name" value="Fido-like_dom_sf"/>
</dbReference>
<dbReference type="Pfam" id="PF02661">
    <property type="entry name" value="Fic"/>
    <property type="match status" value="1"/>
</dbReference>
<dbReference type="EMBL" id="SZVO01000012">
    <property type="protein sequence ID" value="TKT89391.1"/>
    <property type="molecule type" value="Genomic_DNA"/>
</dbReference>
<dbReference type="GO" id="GO:0005524">
    <property type="term" value="F:ATP binding"/>
    <property type="evidence" value="ECO:0007669"/>
    <property type="project" value="UniProtKB-KW"/>
</dbReference>
<dbReference type="Proteomes" id="UP000304900">
    <property type="component" value="Unassembled WGS sequence"/>
</dbReference>
<dbReference type="SUPFAM" id="SSF140931">
    <property type="entry name" value="Fic-like"/>
    <property type="match status" value="1"/>
</dbReference>
<keyword evidence="2" id="KW-0547">Nucleotide-binding</keyword>
<evidence type="ECO:0000313" key="5">
    <source>
        <dbReference type="Proteomes" id="UP000304900"/>
    </source>
</evidence>
<dbReference type="PANTHER" id="PTHR13504:SF33">
    <property type="entry name" value="FIC FAMILY PROTEIN"/>
    <property type="match status" value="1"/>
</dbReference>
<dbReference type="PROSITE" id="PS51459">
    <property type="entry name" value="FIDO"/>
    <property type="match status" value="1"/>
</dbReference>
<dbReference type="PANTHER" id="PTHR13504">
    <property type="entry name" value="FIDO DOMAIN-CONTAINING PROTEIN DDB_G0283145"/>
    <property type="match status" value="1"/>
</dbReference>
<keyword evidence="5" id="KW-1185">Reference proteome</keyword>
<dbReference type="InterPro" id="IPR036388">
    <property type="entry name" value="WH-like_DNA-bd_sf"/>
</dbReference>
<dbReference type="AlphaFoldDB" id="A0A4U6CZZ5"/>
<evidence type="ECO:0000259" key="3">
    <source>
        <dbReference type="PROSITE" id="PS51459"/>
    </source>
</evidence>
<feature type="active site" evidence="1">
    <location>
        <position position="206"/>
    </location>
</feature>
<accession>A0A4U6CZZ5</accession>
<feature type="binding site" evidence="2">
    <location>
        <begin position="247"/>
        <end position="248"/>
    </location>
    <ligand>
        <name>ATP</name>
        <dbReference type="ChEBI" id="CHEBI:30616"/>
    </ligand>
</feature>
<comment type="caution">
    <text evidence="4">The sequence shown here is derived from an EMBL/GenBank/DDBJ whole genome shotgun (WGS) entry which is preliminary data.</text>
</comment>
<dbReference type="InterPro" id="IPR040198">
    <property type="entry name" value="Fido_containing"/>
</dbReference>
<protein>
    <submittedName>
        <fullName evidence="4">Fic family protein</fullName>
    </submittedName>
</protein>
<evidence type="ECO:0000313" key="4">
    <source>
        <dbReference type="EMBL" id="TKT89391.1"/>
    </source>
</evidence>
<dbReference type="RefSeq" id="WP_137342528.1">
    <property type="nucleotide sequence ID" value="NZ_BSQH01000015.1"/>
</dbReference>
<feature type="binding site" evidence="2">
    <location>
        <begin position="210"/>
        <end position="217"/>
    </location>
    <ligand>
        <name>ATP</name>
        <dbReference type="ChEBI" id="CHEBI:30616"/>
    </ligand>
</feature>
<dbReference type="InterPro" id="IPR025230">
    <property type="entry name" value="DUF4172"/>
</dbReference>
<name>A0A4U6CZZ5_9BACT</name>
<evidence type="ECO:0000256" key="2">
    <source>
        <dbReference type="PIRSR" id="PIRSR640198-2"/>
    </source>
</evidence>
<organism evidence="4 5">
    <name type="scientific">Dyadobacter frigoris</name>
    <dbReference type="NCBI Taxonomy" id="2576211"/>
    <lineage>
        <taxon>Bacteria</taxon>
        <taxon>Pseudomonadati</taxon>
        <taxon>Bacteroidota</taxon>
        <taxon>Cytophagia</taxon>
        <taxon>Cytophagales</taxon>
        <taxon>Spirosomataceae</taxon>
        <taxon>Dyadobacter</taxon>
    </lineage>
</organism>
<dbReference type="OrthoDB" id="9814400at2"/>